<organism evidence="9 10">
    <name type="scientific">Basilea psittacipulmonis DSM 24701</name>
    <dbReference type="NCBI Taxonomy" id="1072685"/>
    <lineage>
        <taxon>Bacteria</taxon>
        <taxon>Pseudomonadati</taxon>
        <taxon>Pseudomonadota</taxon>
        <taxon>Betaproteobacteria</taxon>
        <taxon>Burkholderiales</taxon>
        <taxon>Alcaligenaceae</taxon>
        <taxon>Basilea</taxon>
    </lineage>
</organism>
<dbReference type="Pfam" id="PF00215">
    <property type="entry name" value="OMPdecase"/>
    <property type="match status" value="1"/>
</dbReference>
<feature type="domain" description="Orotidine 5'-phosphate decarboxylase" evidence="8">
    <location>
        <begin position="15"/>
        <end position="254"/>
    </location>
</feature>
<comment type="catalytic activity">
    <reaction evidence="6 7">
        <text>orotidine 5'-phosphate + H(+) = UMP + CO2</text>
        <dbReference type="Rhea" id="RHEA:11596"/>
        <dbReference type="ChEBI" id="CHEBI:15378"/>
        <dbReference type="ChEBI" id="CHEBI:16526"/>
        <dbReference type="ChEBI" id="CHEBI:57538"/>
        <dbReference type="ChEBI" id="CHEBI:57865"/>
        <dbReference type="EC" id="4.1.1.23"/>
    </reaction>
</comment>
<dbReference type="PROSITE" id="PS00156">
    <property type="entry name" value="OMPDECASE"/>
    <property type="match status" value="1"/>
</dbReference>
<dbReference type="InterPro" id="IPR013785">
    <property type="entry name" value="Aldolase_TIM"/>
</dbReference>
<dbReference type="HOGENOM" id="CLU_060704_1_0_4"/>
<dbReference type="GO" id="GO:0004590">
    <property type="term" value="F:orotidine-5'-phosphate decarboxylase activity"/>
    <property type="evidence" value="ECO:0007669"/>
    <property type="project" value="UniProtKB-UniRule"/>
</dbReference>
<evidence type="ECO:0000313" key="10">
    <source>
        <dbReference type="Proteomes" id="UP000028945"/>
    </source>
</evidence>
<evidence type="ECO:0000256" key="7">
    <source>
        <dbReference type="HAMAP-Rule" id="MF_01215"/>
    </source>
</evidence>
<gene>
    <name evidence="7" type="primary">pyrF</name>
    <name evidence="9" type="ORF">IX83_02885</name>
</gene>
<dbReference type="UniPathway" id="UPA00070">
    <property type="reaction ID" value="UER00120"/>
</dbReference>
<evidence type="ECO:0000256" key="1">
    <source>
        <dbReference type="ARBA" id="ARBA00004861"/>
    </source>
</evidence>
<dbReference type="eggNOG" id="COG0284">
    <property type="taxonomic scope" value="Bacteria"/>
</dbReference>
<evidence type="ECO:0000313" key="9">
    <source>
        <dbReference type="EMBL" id="AIL32397.1"/>
    </source>
</evidence>
<dbReference type="PANTHER" id="PTHR43375:SF1">
    <property type="entry name" value="OROTIDINE 5'-PHOSPHATE DECARBOXYLASE"/>
    <property type="match status" value="1"/>
</dbReference>
<evidence type="ECO:0000256" key="3">
    <source>
        <dbReference type="ARBA" id="ARBA00022793"/>
    </source>
</evidence>
<dbReference type="SUPFAM" id="SSF51366">
    <property type="entry name" value="Ribulose-phoshate binding barrel"/>
    <property type="match status" value="1"/>
</dbReference>
<dbReference type="InterPro" id="IPR018089">
    <property type="entry name" value="OMPdecase_AS"/>
</dbReference>
<evidence type="ECO:0000256" key="6">
    <source>
        <dbReference type="ARBA" id="ARBA00049157"/>
    </source>
</evidence>
<dbReference type="STRING" id="1072685.IX83_02885"/>
<dbReference type="NCBIfam" id="TIGR02127">
    <property type="entry name" value="pyrF_sub2"/>
    <property type="match status" value="1"/>
</dbReference>
<dbReference type="SMART" id="SM00934">
    <property type="entry name" value="OMPdecase"/>
    <property type="match status" value="1"/>
</dbReference>
<dbReference type="GO" id="GO:0006207">
    <property type="term" value="P:'de novo' pyrimidine nucleobase biosynthetic process"/>
    <property type="evidence" value="ECO:0007669"/>
    <property type="project" value="InterPro"/>
</dbReference>
<protein>
    <recommendedName>
        <fullName evidence="7">Orotidine 5'-phosphate decarboxylase</fullName>
        <ecNumber evidence="7">4.1.1.23</ecNumber>
    </recommendedName>
    <alternativeName>
        <fullName evidence="7">OMP decarboxylase</fullName>
        <shortName evidence="7">OMPDCase</shortName>
        <shortName evidence="7">OMPdecase</shortName>
    </alternativeName>
</protein>
<evidence type="ECO:0000256" key="4">
    <source>
        <dbReference type="ARBA" id="ARBA00022975"/>
    </source>
</evidence>
<dbReference type="HAMAP" id="MF_01215">
    <property type="entry name" value="OMPdecase_type2"/>
    <property type="match status" value="1"/>
</dbReference>
<comment type="pathway">
    <text evidence="1 7">Pyrimidine metabolism; UMP biosynthesis via de novo pathway; UMP from orotate: step 2/2.</text>
</comment>
<dbReference type="EC" id="4.1.1.23" evidence="7"/>
<feature type="active site" description="Proton donor" evidence="7">
    <location>
        <position position="88"/>
    </location>
</feature>
<dbReference type="OrthoDB" id="9808470at2"/>
<evidence type="ECO:0000256" key="2">
    <source>
        <dbReference type="ARBA" id="ARBA00008847"/>
    </source>
</evidence>
<dbReference type="InterPro" id="IPR011995">
    <property type="entry name" value="OMPdecase_type-2"/>
</dbReference>
<proteinExistence type="inferred from homology"/>
<dbReference type="InterPro" id="IPR011060">
    <property type="entry name" value="RibuloseP-bd_barrel"/>
</dbReference>
<keyword evidence="3 7" id="KW-0210">Decarboxylase</keyword>
<keyword evidence="4 7" id="KW-0665">Pyrimidine biosynthesis</keyword>
<dbReference type="CDD" id="cd04725">
    <property type="entry name" value="OMP_decarboxylase_like"/>
    <property type="match status" value="1"/>
</dbReference>
<evidence type="ECO:0000259" key="8">
    <source>
        <dbReference type="SMART" id="SM00934"/>
    </source>
</evidence>
<comment type="similarity">
    <text evidence="2 7">Belongs to the OMP decarboxylase family. Type 2 subfamily.</text>
</comment>
<dbReference type="KEGG" id="bpsi:IX83_02885"/>
<dbReference type="EMBL" id="CP009238">
    <property type="protein sequence ID" value="AIL32397.1"/>
    <property type="molecule type" value="Genomic_DNA"/>
</dbReference>
<dbReference type="Proteomes" id="UP000028945">
    <property type="component" value="Chromosome"/>
</dbReference>
<dbReference type="Gene3D" id="3.20.20.70">
    <property type="entry name" value="Aldolase class I"/>
    <property type="match status" value="1"/>
</dbReference>
<keyword evidence="5 7" id="KW-0456">Lyase</keyword>
<evidence type="ECO:0000256" key="5">
    <source>
        <dbReference type="ARBA" id="ARBA00023239"/>
    </source>
</evidence>
<dbReference type="PANTHER" id="PTHR43375">
    <property type="entry name" value="OROTIDINE 5'-PHOSPHATE DECARBOXYLASE"/>
    <property type="match status" value="1"/>
</dbReference>
<dbReference type="GO" id="GO:0044205">
    <property type="term" value="P:'de novo' UMP biosynthetic process"/>
    <property type="evidence" value="ECO:0007669"/>
    <property type="project" value="UniProtKB-UniRule"/>
</dbReference>
<sequence>MKFTDYLQHNWKTSQLVVGLDPDPQRMPQNVNLKDFCKGIIDATADYVCAFKPQVAYFSSLGEENTLVQICDYIRNYYPHIPIILDAKRGDIGSTAKQYATEAFDRYLAHSVTVNPYMGFDSVEPYLQWADRGVIILCRTSNQGGSDLQFLTITHPNTQKQIPLYLYVAELVAQKWNTTGQCGLVVGATFPNEIAQVREQVGDQLPLLIPGIGAQGGDLQATVSAGKNKQNQGMLINSSRAIIYASSQADWQEAASKAARATQEAIQHALGE</sequence>
<accession>A0A077DG25</accession>
<dbReference type="InterPro" id="IPR001754">
    <property type="entry name" value="OMPdeCOase_dom"/>
</dbReference>
<dbReference type="RefSeq" id="WP_038498950.1">
    <property type="nucleotide sequence ID" value="NZ_AFWK01000027.1"/>
</dbReference>
<keyword evidence="10" id="KW-1185">Reference proteome</keyword>
<name>A0A077DG25_9BURK</name>
<dbReference type="AlphaFoldDB" id="A0A077DG25"/>
<reference evidence="9 10" key="1">
    <citation type="journal article" date="2014" name="BMC Genomics">
        <title>A genomic perspective on a new bacterial genus and species from the Alcaligenaceae family, Basilea psittacipulmonis.</title>
        <authorList>
            <person name="Whiteson K.L."/>
            <person name="Hernandez D."/>
            <person name="Lazarevic V."/>
            <person name="Gaia N."/>
            <person name="Farinelli L."/>
            <person name="Francois P."/>
            <person name="Pilo P."/>
            <person name="Frey J."/>
            <person name="Schrenzel J."/>
        </authorList>
    </citation>
    <scope>NUCLEOTIDE SEQUENCE [LARGE SCALE GENOMIC DNA]</scope>
    <source>
        <strain evidence="9 10">DSM 24701</strain>
    </source>
</reference>